<dbReference type="KEGG" id="amt:Amet_1724"/>
<sequence length="161" mass="18230">MNVICRAIERDDIASICKLFQGLQEEGATVSFVDDISPQTIEKWIEDPNVSIFVALDEKQVVGVFRAKRGGKNKEHSAFLTVAVNPEYRGCKLAKRLTLFSLEKLRELGIKVARAYVYSDNKASINTLLSTRFTLSGCVYQHHYDEKAGEYVDDLIFHKIL</sequence>
<dbReference type="PROSITE" id="PS51186">
    <property type="entry name" value="GNAT"/>
    <property type="match status" value="1"/>
</dbReference>
<evidence type="ECO:0000313" key="2">
    <source>
        <dbReference type="EMBL" id="ABR47900.1"/>
    </source>
</evidence>
<dbReference type="AlphaFoldDB" id="A6TNY2"/>
<accession>A6TNY2</accession>
<dbReference type="HOGENOM" id="CLU_1640237_0_0_9"/>
<dbReference type="InterPro" id="IPR000182">
    <property type="entry name" value="GNAT_dom"/>
</dbReference>
<name>A6TNY2_ALKMQ</name>
<gene>
    <name evidence="2" type="ordered locus">Amet_1724</name>
</gene>
<dbReference type="InterPro" id="IPR016181">
    <property type="entry name" value="Acyl_CoA_acyltransferase"/>
</dbReference>
<reference evidence="3" key="1">
    <citation type="journal article" date="2016" name="Genome Announc.">
        <title>Complete genome sequence of Alkaliphilus metalliredigens strain QYMF, an alkaliphilic and metal-reducing bacterium isolated from borax-contaminated leachate ponds.</title>
        <authorList>
            <person name="Hwang C."/>
            <person name="Copeland A."/>
            <person name="Lucas S."/>
            <person name="Lapidus A."/>
            <person name="Barry K."/>
            <person name="Detter J.C."/>
            <person name="Glavina Del Rio T."/>
            <person name="Hammon N."/>
            <person name="Israni S."/>
            <person name="Dalin E."/>
            <person name="Tice H."/>
            <person name="Pitluck S."/>
            <person name="Chertkov O."/>
            <person name="Brettin T."/>
            <person name="Bruce D."/>
            <person name="Han C."/>
            <person name="Schmutz J."/>
            <person name="Larimer F."/>
            <person name="Land M.L."/>
            <person name="Hauser L."/>
            <person name="Kyrpides N."/>
            <person name="Mikhailova N."/>
            <person name="Ye Q."/>
            <person name="Zhou J."/>
            <person name="Richardson P."/>
            <person name="Fields M.W."/>
        </authorList>
    </citation>
    <scope>NUCLEOTIDE SEQUENCE [LARGE SCALE GENOMIC DNA]</scope>
    <source>
        <strain evidence="3">QYMF</strain>
    </source>
</reference>
<protein>
    <submittedName>
        <fullName evidence="2">GCN5-related N-acetyltransferase</fullName>
    </submittedName>
</protein>
<keyword evidence="3" id="KW-1185">Reference proteome</keyword>
<dbReference type="eggNOG" id="COG1247">
    <property type="taxonomic scope" value="Bacteria"/>
</dbReference>
<dbReference type="SUPFAM" id="SSF55729">
    <property type="entry name" value="Acyl-CoA N-acyltransferases (Nat)"/>
    <property type="match status" value="1"/>
</dbReference>
<dbReference type="GO" id="GO:0016747">
    <property type="term" value="F:acyltransferase activity, transferring groups other than amino-acyl groups"/>
    <property type="evidence" value="ECO:0007669"/>
    <property type="project" value="InterPro"/>
</dbReference>
<keyword evidence="2" id="KW-0808">Transferase</keyword>
<evidence type="ECO:0000313" key="3">
    <source>
        <dbReference type="Proteomes" id="UP000001572"/>
    </source>
</evidence>
<dbReference type="OrthoDB" id="1954172at2"/>
<dbReference type="Pfam" id="PF00583">
    <property type="entry name" value="Acetyltransf_1"/>
    <property type="match status" value="1"/>
</dbReference>
<dbReference type="CDD" id="cd04301">
    <property type="entry name" value="NAT_SF"/>
    <property type="match status" value="1"/>
</dbReference>
<dbReference type="Gene3D" id="3.40.630.30">
    <property type="match status" value="1"/>
</dbReference>
<dbReference type="EMBL" id="CP000724">
    <property type="protein sequence ID" value="ABR47900.1"/>
    <property type="molecule type" value="Genomic_DNA"/>
</dbReference>
<organism evidence="2 3">
    <name type="scientific">Alkaliphilus metalliredigens (strain QYMF)</name>
    <dbReference type="NCBI Taxonomy" id="293826"/>
    <lineage>
        <taxon>Bacteria</taxon>
        <taxon>Bacillati</taxon>
        <taxon>Bacillota</taxon>
        <taxon>Clostridia</taxon>
        <taxon>Peptostreptococcales</taxon>
        <taxon>Natronincolaceae</taxon>
        <taxon>Alkaliphilus</taxon>
    </lineage>
</organism>
<dbReference type="Proteomes" id="UP000001572">
    <property type="component" value="Chromosome"/>
</dbReference>
<dbReference type="STRING" id="293826.Amet_1724"/>
<proteinExistence type="predicted"/>
<evidence type="ECO:0000259" key="1">
    <source>
        <dbReference type="PROSITE" id="PS51186"/>
    </source>
</evidence>
<feature type="domain" description="N-acetyltransferase" evidence="1">
    <location>
        <begin position="3"/>
        <end position="156"/>
    </location>
</feature>
<dbReference type="RefSeq" id="WP_012062938.1">
    <property type="nucleotide sequence ID" value="NC_009633.1"/>
</dbReference>